<keyword evidence="2" id="KW-1185">Reference proteome</keyword>
<name>A0ACC0YPD9_9ROSI</name>
<accession>A0ACC0YPD9</accession>
<evidence type="ECO:0000313" key="1">
    <source>
        <dbReference type="EMBL" id="KAJ0040272.1"/>
    </source>
</evidence>
<protein>
    <submittedName>
        <fullName evidence="1">Uncharacterized protein</fullName>
    </submittedName>
</protein>
<evidence type="ECO:0000313" key="2">
    <source>
        <dbReference type="Proteomes" id="UP001163603"/>
    </source>
</evidence>
<gene>
    <name evidence="1" type="ORF">Pint_26948</name>
</gene>
<dbReference type="EMBL" id="CM047740">
    <property type="protein sequence ID" value="KAJ0040272.1"/>
    <property type="molecule type" value="Genomic_DNA"/>
</dbReference>
<sequence>MLPDLLINTHRIHDWAVKILVRSQCTFLFKGPWLANMDILATVDPANIHYIMSSNFSNFPKGPEFKEMFDVLGDGIFNTDSDLWRSQSKVAQMLMNHQRFQKFLVKTSLEKLEKWLIPILEHVADNPIFPYDFALHFDRI</sequence>
<reference evidence="2" key="1">
    <citation type="journal article" date="2023" name="G3 (Bethesda)">
        <title>Genome assembly and association tests identify interacting loci associated with vigor, precocity, and sex in interspecific pistachio rootstocks.</title>
        <authorList>
            <person name="Palmer W."/>
            <person name="Jacygrad E."/>
            <person name="Sagayaradj S."/>
            <person name="Cavanaugh K."/>
            <person name="Han R."/>
            <person name="Bertier L."/>
            <person name="Beede B."/>
            <person name="Kafkas S."/>
            <person name="Golino D."/>
            <person name="Preece J."/>
            <person name="Michelmore R."/>
        </authorList>
    </citation>
    <scope>NUCLEOTIDE SEQUENCE [LARGE SCALE GENOMIC DNA]</scope>
</reference>
<dbReference type="Proteomes" id="UP001163603">
    <property type="component" value="Chromosome 5"/>
</dbReference>
<comment type="caution">
    <text evidence="1">The sequence shown here is derived from an EMBL/GenBank/DDBJ whole genome shotgun (WGS) entry which is preliminary data.</text>
</comment>
<proteinExistence type="predicted"/>
<organism evidence="1 2">
    <name type="scientific">Pistacia integerrima</name>
    <dbReference type="NCBI Taxonomy" id="434235"/>
    <lineage>
        <taxon>Eukaryota</taxon>
        <taxon>Viridiplantae</taxon>
        <taxon>Streptophyta</taxon>
        <taxon>Embryophyta</taxon>
        <taxon>Tracheophyta</taxon>
        <taxon>Spermatophyta</taxon>
        <taxon>Magnoliopsida</taxon>
        <taxon>eudicotyledons</taxon>
        <taxon>Gunneridae</taxon>
        <taxon>Pentapetalae</taxon>
        <taxon>rosids</taxon>
        <taxon>malvids</taxon>
        <taxon>Sapindales</taxon>
        <taxon>Anacardiaceae</taxon>
        <taxon>Pistacia</taxon>
    </lineage>
</organism>